<gene>
    <name evidence="1" type="ORF">HDF17_001398</name>
</gene>
<protein>
    <submittedName>
        <fullName evidence="1">Uncharacterized protein</fullName>
    </submittedName>
</protein>
<dbReference type="RefSeq" id="WP_179489067.1">
    <property type="nucleotide sequence ID" value="NZ_JACCCW010000001.1"/>
</dbReference>
<comment type="caution">
    <text evidence="1">The sequence shown here is derived from an EMBL/GenBank/DDBJ whole genome shotgun (WGS) entry which is preliminary data.</text>
</comment>
<dbReference type="AlphaFoldDB" id="A0A7Y9PFU3"/>
<accession>A0A7Y9PFU3</accession>
<keyword evidence="2" id="KW-1185">Reference proteome</keyword>
<reference evidence="1 2" key="1">
    <citation type="submission" date="2020-07" db="EMBL/GenBank/DDBJ databases">
        <title>Genomic Encyclopedia of Type Strains, Phase IV (KMG-V): Genome sequencing to study the core and pangenomes of soil and plant-associated prokaryotes.</title>
        <authorList>
            <person name="Whitman W."/>
        </authorList>
    </citation>
    <scope>NUCLEOTIDE SEQUENCE [LARGE SCALE GENOMIC DNA]</scope>
    <source>
        <strain evidence="1 2">X4EP2</strain>
    </source>
</reference>
<name>A0A7Y9PFU3_9BACT</name>
<evidence type="ECO:0000313" key="2">
    <source>
        <dbReference type="Proteomes" id="UP000589520"/>
    </source>
</evidence>
<dbReference type="EMBL" id="JACCCW010000001">
    <property type="protein sequence ID" value="NYF79111.1"/>
    <property type="molecule type" value="Genomic_DNA"/>
</dbReference>
<evidence type="ECO:0000313" key="1">
    <source>
        <dbReference type="EMBL" id="NYF79111.1"/>
    </source>
</evidence>
<proteinExistence type="predicted"/>
<dbReference type="Proteomes" id="UP000589520">
    <property type="component" value="Unassembled WGS sequence"/>
</dbReference>
<sequence length="80" mass="8417">MALWGPLTQNGNTTLGWTVSGGGITNHEAFAVQLDSTSPNNSTGALISNVIVFINPTRYNVNITTEGPQAISYHINSDGV</sequence>
<organism evidence="1 2">
    <name type="scientific">Granulicella arctica</name>
    <dbReference type="NCBI Taxonomy" id="940613"/>
    <lineage>
        <taxon>Bacteria</taxon>
        <taxon>Pseudomonadati</taxon>
        <taxon>Acidobacteriota</taxon>
        <taxon>Terriglobia</taxon>
        <taxon>Terriglobales</taxon>
        <taxon>Acidobacteriaceae</taxon>
        <taxon>Granulicella</taxon>
    </lineage>
</organism>